<feature type="domain" description="Carbohydrate kinase PfkB" evidence="15">
    <location>
        <begin position="39"/>
        <end position="330"/>
    </location>
</feature>
<comment type="subcellular location">
    <subcellularLocation>
        <location evidence="14">Cytoplasm</location>
    </subcellularLocation>
</comment>
<keyword evidence="6 14" id="KW-0067">ATP-binding</keyword>
<feature type="binding site" evidence="14">
    <location>
        <begin position="258"/>
        <end position="263"/>
    </location>
    <ligand>
        <name>ATP</name>
        <dbReference type="ChEBI" id="CHEBI:30616"/>
    </ligand>
</feature>
<dbReference type="GO" id="GO:0019303">
    <property type="term" value="P:D-ribose catabolic process"/>
    <property type="evidence" value="ECO:0007669"/>
    <property type="project" value="UniProtKB-UniPathway"/>
</dbReference>
<dbReference type="UniPathway" id="UPA00916">
    <property type="reaction ID" value="UER00889"/>
</dbReference>
<comment type="caution">
    <text evidence="14">Lacks conserved residue(s) required for the propagation of feature annotation.</text>
</comment>
<dbReference type="InterPro" id="IPR011611">
    <property type="entry name" value="PfkB_dom"/>
</dbReference>
<dbReference type="PANTHER" id="PTHR10584:SF166">
    <property type="entry name" value="RIBOKINASE"/>
    <property type="match status" value="1"/>
</dbReference>
<evidence type="ECO:0000256" key="11">
    <source>
        <dbReference type="ARBA" id="ARBA00066926"/>
    </source>
</evidence>
<feature type="binding site" evidence="14">
    <location>
        <position position="323"/>
    </location>
    <ligand>
        <name>K(+)</name>
        <dbReference type="ChEBI" id="CHEBI:29103"/>
    </ligand>
</feature>
<keyword evidence="17" id="KW-1185">Reference proteome</keyword>
<comment type="cofactor">
    <cofactor evidence="14">
        <name>Mg(2+)</name>
        <dbReference type="ChEBI" id="CHEBI:18420"/>
    </cofactor>
</comment>
<evidence type="ECO:0000256" key="14">
    <source>
        <dbReference type="HAMAP-Rule" id="MF_01987"/>
    </source>
</evidence>
<dbReference type="FunFam" id="3.40.1190.20:FF:000010">
    <property type="entry name" value="Ribokinase"/>
    <property type="match status" value="1"/>
</dbReference>
<feature type="binding site" evidence="14">
    <location>
        <begin position="289"/>
        <end position="290"/>
    </location>
    <ligand>
        <name>ATP</name>
        <dbReference type="ChEBI" id="CHEBI:30616"/>
    </ligand>
</feature>
<keyword evidence="4 14" id="KW-0547">Nucleotide-binding</keyword>
<dbReference type="Proteomes" id="UP000321039">
    <property type="component" value="Unassembled WGS sequence"/>
</dbReference>
<protein>
    <recommendedName>
        <fullName evidence="12 14">Deoxyribokinase</fullName>
        <shortName evidence="14">dRK</shortName>
        <ecNumber evidence="11 14">2.7.1.229</ecNumber>
    </recommendedName>
    <alternativeName>
        <fullName evidence="13 14">ATP:2-deoxy-D-ribose 5-phosphotransferase</fullName>
    </alternativeName>
</protein>
<evidence type="ECO:0000256" key="3">
    <source>
        <dbReference type="ARBA" id="ARBA00022723"/>
    </source>
</evidence>
<evidence type="ECO:0000256" key="13">
    <source>
        <dbReference type="ARBA" id="ARBA00081655"/>
    </source>
</evidence>
<evidence type="ECO:0000256" key="4">
    <source>
        <dbReference type="ARBA" id="ARBA00022741"/>
    </source>
</evidence>
<dbReference type="CDD" id="cd01174">
    <property type="entry name" value="ribokinase"/>
    <property type="match status" value="1"/>
</dbReference>
<evidence type="ECO:0000259" key="15">
    <source>
        <dbReference type="Pfam" id="PF00294"/>
    </source>
</evidence>
<feature type="binding site" evidence="14">
    <location>
        <position position="290"/>
    </location>
    <ligand>
        <name>substrate</name>
    </ligand>
</feature>
<dbReference type="InterPro" id="IPR029056">
    <property type="entry name" value="Ribokinase-like"/>
</dbReference>
<organism evidence="16 17">
    <name type="scientific">Parahaliea maris</name>
    <dbReference type="NCBI Taxonomy" id="2716870"/>
    <lineage>
        <taxon>Bacteria</taxon>
        <taxon>Pseudomonadati</taxon>
        <taxon>Pseudomonadota</taxon>
        <taxon>Gammaproteobacteria</taxon>
        <taxon>Cellvibrionales</taxon>
        <taxon>Halieaceae</taxon>
        <taxon>Parahaliea</taxon>
    </lineage>
</organism>
<keyword evidence="7 14" id="KW-0460">Magnesium</keyword>
<keyword evidence="5 14" id="KW-0418">Kinase</keyword>
<dbReference type="GO" id="GO:0005524">
    <property type="term" value="F:ATP binding"/>
    <property type="evidence" value="ECO:0007669"/>
    <property type="project" value="UniProtKB-UniRule"/>
</dbReference>
<dbReference type="HAMAP" id="MF_01987">
    <property type="entry name" value="Ribokinase"/>
    <property type="match status" value="1"/>
</dbReference>
<feature type="binding site" evidence="14">
    <location>
        <position position="320"/>
    </location>
    <ligand>
        <name>K(+)</name>
        <dbReference type="ChEBI" id="CHEBI:29103"/>
    </ligand>
</feature>
<dbReference type="SUPFAM" id="SSF53613">
    <property type="entry name" value="Ribokinase-like"/>
    <property type="match status" value="1"/>
</dbReference>
<comment type="subunit">
    <text evidence="14">Homodimer.</text>
</comment>
<dbReference type="GO" id="GO:0005829">
    <property type="term" value="C:cytosol"/>
    <property type="evidence" value="ECO:0007669"/>
    <property type="project" value="TreeGrafter"/>
</dbReference>
<evidence type="ECO:0000256" key="6">
    <source>
        <dbReference type="ARBA" id="ARBA00022840"/>
    </source>
</evidence>
<dbReference type="Gene3D" id="3.40.1190.20">
    <property type="match status" value="1"/>
</dbReference>
<feature type="active site" description="Proton acceptor" evidence="14">
    <location>
        <position position="290"/>
    </location>
</feature>
<reference evidence="16 17" key="1">
    <citation type="submission" date="2019-08" db="EMBL/GenBank/DDBJ databases">
        <title>Parahaliea maris sp. nov., isolated from the surface seawater.</title>
        <authorList>
            <person name="Liu Y."/>
        </authorList>
    </citation>
    <scope>NUCLEOTIDE SEQUENCE [LARGE SCALE GENOMIC DNA]</scope>
    <source>
        <strain evidence="16 17">HSLHS9</strain>
    </source>
</reference>
<dbReference type="EMBL" id="VRZA01000001">
    <property type="protein sequence ID" value="TXS96552.1"/>
    <property type="molecule type" value="Genomic_DNA"/>
</dbReference>
<dbReference type="PANTHER" id="PTHR10584">
    <property type="entry name" value="SUGAR KINASE"/>
    <property type="match status" value="1"/>
</dbReference>
<evidence type="ECO:0000313" key="16">
    <source>
        <dbReference type="EMBL" id="TXS96552.1"/>
    </source>
</evidence>
<feature type="binding site" evidence="14">
    <location>
        <begin position="76"/>
        <end position="80"/>
    </location>
    <ligand>
        <name>substrate</name>
    </ligand>
</feature>
<dbReference type="NCBIfam" id="TIGR02152">
    <property type="entry name" value="D_ribokin_bact"/>
    <property type="match status" value="1"/>
</dbReference>
<keyword evidence="8 14" id="KW-0630">Potassium</keyword>
<evidence type="ECO:0000256" key="8">
    <source>
        <dbReference type="ARBA" id="ARBA00022958"/>
    </source>
</evidence>
<feature type="binding site" evidence="14">
    <location>
        <begin position="48"/>
        <end position="50"/>
    </location>
    <ligand>
        <name>substrate</name>
    </ligand>
</feature>
<feature type="binding site" evidence="14">
    <location>
        <position position="286"/>
    </location>
    <ligand>
        <name>K(+)</name>
        <dbReference type="ChEBI" id="CHEBI:29103"/>
    </ligand>
</feature>
<dbReference type="EC" id="2.7.1.229" evidence="11 14"/>
<feature type="binding site" evidence="14">
    <location>
        <position position="222"/>
    </location>
    <ligand>
        <name>ATP</name>
        <dbReference type="ChEBI" id="CHEBI:30616"/>
    </ligand>
</feature>
<dbReference type="Pfam" id="PF00294">
    <property type="entry name" value="PfkB"/>
    <property type="match status" value="1"/>
</dbReference>
<evidence type="ECO:0000256" key="1">
    <source>
        <dbReference type="ARBA" id="ARBA00022490"/>
    </source>
</evidence>
<feature type="site" description="Important for substrate specificity" evidence="14">
    <location>
        <position position="48"/>
    </location>
</feature>
<dbReference type="InterPro" id="IPR011877">
    <property type="entry name" value="Ribokinase"/>
</dbReference>
<comment type="similarity">
    <text evidence="14">Belongs to the carbohydrate kinase PfkB family. Deoxyribokinase subfamily.</text>
</comment>
<keyword evidence="3 14" id="KW-0479">Metal-binding</keyword>
<dbReference type="PRINTS" id="PR00990">
    <property type="entry name" value="RIBOKINASE"/>
</dbReference>
<feature type="binding site" evidence="14">
    <location>
        <position position="284"/>
    </location>
    <ligand>
        <name>K(+)</name>
        <dbReference type="ChEBI" id="CHEBI:29103"/>
    </ligand>
</feature>
<evidence type="ECO:0000313" key="17">
    <source>
        <dbReference type="Proteomes" id="UP000321039"/>
    </source>
</evidence>
<gene>
    <name evidence="16" type="primary">rbsK</name>
    <name evidence="14" type="synonym">deoK</name>
    <name evidence="16" type="ORF">FV139_03480</name>
</gene>
<keyword evidence="2 14" id="KW-0808">Transferase</keyword>
<dbReference type="InterPro" id="IPR002139">
    <property type="entry name" value="Ribo/fructo_kinase"/>
</dbReference>
<keyword evidence="9 14" id="KW-0119">Carbohydrate metabolism</keyword>
<evidence type="ECO:0000256" key="7">
    <source>
        <dbReference type="ARBA" id="ARBA00022842"/>
    </source>
</evidence>
<keyword evidence="1 14" id="KW-0963">Cytoplasm</keyword>
<comment type="catalytic activity">
    <reaction evidence="10">
        <text>2-deoxy-D-ribose + ATP = 2-deoxy-D-ribose 5-phosphate + ADP + H(+)</text>
        <dbReference type="Rhea" id="RHEA:30871"/>
        <dbReference type="ChEBI" id="CHEBI:15378"/>
        <dbReference type="ChEBI" id="CHEBI:30616"/>
        <dbReference type="ChEBI" id="CHEBI:62877"/>
        <dbReference type="ChEBI" id="CHEBI:90761"/>
        <dbReference type="ChEBI" id="CHEBI:456216"/>
        <dbReference type="EC" id="2.7.1.229"/>
    </reaction>
    <physiologicalReaction direction="left-to-right" evidence="10">
        <dbReference type="Rhea" id="RHEA:30872"/>
    </physiologicalReaction>
</comment>
<feature type="binding site" evidence="14">
    <location>
        <position position="325"/>
    </location>
    <ligand>
        <name>K(+)</name>
        <dbReference type="ChEBI" id="CHEBI:29103"/>
    </ligand>
</feature>
<sequence>MYAARESLFGDWLIRLPTHVSVSTILRKIINPEGGTRVTDIAVIGSNMVDLIAYIDKMPKAGETLEADDFAMGCGGKGANQAVAAAKLGADVLMMSRVGEDMFADNTIQNLAQFGVDTRHVRKVPGVSSGVAPIMVDRDSQNRILIIPGANKHLLPADIEAAADDLRQCKLIVLQLEIPLATIYRAIEFGNAENIPVILNPAPATTELDLRYACRCDFFMPNETELEILTGMPVHSLEQIEAAASSLLHRGLKHLVVTLGERGALHMHGDKRTHLVAPAVEAVDTTGAGDAFVGCFAANYIATGDIDSSIQRAVQYASHSVTGRGTQTSYATAAQFDSWLEDVGAER</sequence>
<comment type="caution">
    <text evidence="16">The sequence shown here is derived from an EMBL/GenBank/DDBJ whole genome shotgun (WGS) entry which is preliminary data.</text>
</comment>
<evidence type="ECO:0000256" key="5">
    <source>
        <dbReference type="ARBA" id="ARBA00022777"/>
    </source>
</evidence>
<comment type="function">
    <text evidence="14">Catalyzes the ATP-dependent phosphorylation of 2-deoxy-D-ribose to 2-deoxy-D-ribose 5-phosphate (dRib-5P), allowing the use of deoxyribose as the sole carbon source.</text>
</comment>
<name>A0A5C9A910_9GAMM</name>
<proteinExistence type="inferred from homology"/>
<evidence type="ECO:0000256" key="9">
    <source>
        <dbReference type="ARBA" id="ARBA00023277"/>
    </source>
</evidence>
<dbReference type="GO" id="GO:0046872">
    <property type="term" value="F:metal ion binding"/>
    <property type="evidence" value="ECO:0007669"/>
    <property type="project" value="UniProtKB-KW"/>
</dbReference>
<evidence type="ECO:0000256" key="12">
    <source>
        <dbReference type="ARBA" id="ARBA00071515"/>
    </source>
</evidence>
<dbReference type="AlphaFoldDB" id="A0A5C9A910"/>
<feature type="binding site" evidence="14">
    <location>
        <position position="329"/>
    </location>
    <ligand>
        <name>K(+)</name>
        <dbReference type="ChEBI" id="CHEBI:29103"/>
    </ligand>
</feature>
<feature type="binding site" evidence="14">
    <location>
        <position position="177"/>
    </location>
    <ligand>
        <name>substrate</name>
    </ligand>
</feature>
<evidence type="ECO:0000256" key="2">
    <source>
        <dbReference type="ARBA" id="ARBA00022679"/>
    </source>
</evidence>
<accession>A0A5C9A910</accession>
<evidence type="ECO:0000256" key="10">
    <source>
        <dbReference type="ARBA" id="ARBA00051363"/>
    </source>
</evidence>
<dbReference type="GO" id="GO:0004747">
    <property type="term" value="F:ribokinase activity"/>
    <property type="evidence" value="ECO:0007669"/>
    <property type="project" value="UniProtKB-UniRule"/>
</dbReference>